<proteinExistence type="predicted"/>
<feature type="transmembrane region" description="Helical" evidence="1">
    <location>
        <begin position="72"/>
        <end position="93"/>
    </location>
</feature>
<dbReference type="Pfam" id="PF12365">
    <property type="entry name" value="DUF3649"/>
    <property type="match status" value="1"/>
</dbReference>
<evidence type="ECO:0000256" key="1">
    <source>
        <dbReference type="SAM" id="Phobius"/>
    </source>
</evidence>
<dbReference type="AlphaFoldDB" id="A0A3E0WY69"/>
<dbReference type="OrthoDB" id="1684279at2"/>
<feature type="transmembrane region" description="Helical" evidence="1">
    <location>
        <begin position="46"/>
        <end position="66"/>
    </location>
</feature>
<protein>
    <recommendedName>
        <fullName evidence="4">Iron transporter</fullName>
    </recommendedName>
</protein>
<keyword evidence="3" id="KW-1185">Reference proteome</keyword>
<keyword evidence="1" id="KW-0812">Transmembrane</keyword>
<dbReference type="EMBL" id="NFZW01000008">
    <property type="protein sequence ID" value="RFA36935.1"/>
    <property type="molecule type" value="Genomic_DNA"/>
</dbReference>
<dbReference type="InterPro" id="IPR022109">
    <property type="entry name" value="DUF3649"/>
</dbReference>
<sequence>MLGRVGASPALGIASRTVAAIVGGYALANLGAILLAALLPLERGEAVTVALLASFSIYTAVALWVFATRSAWRAWLGLLGASAVCGLLAWLLIGMAS</sequence>
<dbReference type="Proteomes" id="UP000256763">
    <property type="component" value="Unassembled WGS sequence"/>
</dbReference>
<evidence type="ECO:0000313" key="2">
    <source>
        <dbReference type="EMBL" id="RFA36935.1"/>
    </source>
</evidence>
<feature type="transmembrane region" description="Helical" evidence="1">
    <location>
        <begin position="18"/>
        <end position="39"/>
    </location>
</feature>
<organism evidence="2 3">
    <name type="scientific">Alkalilimnicola ehrlichii</name>
    <dbReference type="NCBI Taxonomy" id="351052"/>
    <lineage>
        <taxon>Bacteria</taxon>
        <taxon>Pseudomonadati</taxon>
        <taxon>Pseudomonadota</taxon>
        <taxon>Gammaproteobacteria</taxon>
        <taxon>Chromatiales</taxon>
        <taxon>Ectothiorhodospiraceae</taxon>
        <taxon>Alkalilimnicola</taxon>
    </lineage>
</organism>
<evidence type="ECO:0008006" key="4">
    <source>
        <dbReference type="Google" id="ProtNLM"/>
    </source>
</evidence>
<gene>
    <name evidence="2" type="ORF">CAL65_09730</name>
</gene>
<keyword evidence="1" id="KW-0472">Membrane</keyword>
<comment type="caution">
    <text evidence="2">The sequence shown here is derived from an EMBL/GenBank/DDBJ whole genome shotgun (WGS) entry which is preliminary data.</text>
</comment>
<reference evidence="3" key="1">
    <citation type="submission" date="2017-05" db="EMBL/GenBank/DDBJ databases">
        <authorList>
            <person name="Sharma S."/>
            <person name="Sidhu C."/>
            <person name="Pinnaka A.K."/>
        </authorList>
    </citation>
    <scope>NUCLEOTIDE SEQUENCE [LARGE SCALE GENOMIC DNA]</scope>
    <source>
        <strain evidence="3">AK93</strain>
    </source>
</reference>
<accession>A0A3E0WY69</accession>
<evidence type="ECO:0000313" key="3">
    <source>
        <dbReference type="Proteomes" id="UP000256763"/>
    </source>
</evidence>
<keyword evidence="1" id="KW-1133">Transmembrane helix</keyword>
<name>A0A3E0WY69_9GAMM</name>